<organism evidence="1 2">
    <name type="scientific">Xylaria multiplex</name>
    <dbReference type="NCBI Taxonomy" id="323545"/>
    <lineage>
        <taxon>Eukaryota</taxon>
        <taxon>Fungi</taxon>
        <taxon>Dikarya</taxon>
        <taxon>Ascomycota</taxon>
        <taxon>Pezizomycotina</taxon>
        <taxon>Sordariomycetes</taxon>
        <taxon>Xylariomycetidae</taxon>
        <taxon>Xylariales</taxon>
        <taxon>Xylariaceae</taxon>
        <taxon>Xylaria</taxon>
    </lineage>
</organism>
<sequence length="552" mass="63009">MSFGTSIGDAFAIIGAIERIANEVRAYQSAPLHFQRLAIELGSLSSVCRQVFDLRPSLSDELLHIERIRAIAMQCLGPLQDFQTKMEKYENTLGTHRDCIRGKRRKVESIKGFGKQLHWSAIARHDVDELRAILTSEILAINTLLGMMKWSSLESQNFVNRTYLTKLRTLIQTTNDASTEIKRYLVDCKLVSEKLESLIMSGNMTQRQQTRILKTIENKTSDTQKAVLDLSRWHRQHTFGVREAIDDVSTQIVKLFSFKGHIEDWIRQIAENSNNTWGISKSSMKLSIPIPPPEEARLQGSSWTGSWTSIPMRKDTRRVPTFPRKRRLEMLYSEEVDVSSPVTTDNDIEKMFQRVHVIPFQGDPLEALIKIGQRCRDLIVMFFPGSHQSLSSPEFQDTFSSILADLEEIRNSGITPMAELGTRRRSAVEHAILQTYFQKTATIIKDAPLGDSFSKEDIHKLVTWSNREPEKSSQWLRPSGDSYLPSFPDTLAPDSFHTLHFHKYPISSAEEIKLEFSSARRVGHGQRVPIYGRGREEIDWLAVATKAIILEH</sequence>
<reference evidence="1 2" key="1">
    <citation type="submission" date="2019-12" db="EMBL/GenBank/DDBJ databases">
        <title>Draft genome sequence of the ascomycete Xylaria multiplex DSM 110363.</title>
        <authorList>
            <person name="Buettner E."/>
            <person name="Kellner H."/>
        </authorList>
    </citation>
    <scope>NUCLEOTIDE SEQUENCE [LARGE SCALE GENOMIC DNA]</scope>
    <source>
        <strain evidence="1 2">DSM 110363</strain>
    </source>
</reference>
<dbReference type="EMBL" id="WUBL01000071">
    <property type="protein sequence ID" value="KAF2967272.1"/>
    <property type="molecule type" value="Genomic_DNA"/>
</dbReference>
<dbReference type="AlphaFoldDB" id="A0A7C8MKQ3"/>
<evidence type="ECO:0000313" key="2">
    <source>
        <dbReference type="Proteomes" id="UP000481858"/>
    </source>
</evidence>
<accession>A0A7C8MKQ3</accession>
<evidence type="ECO:0008006" key="3">
    <source>
        <dbReference type="Google" id="ProtNLM"/>
    </source>
</evidence>
<dbReference type="InParanoid" id="A0A7C8MKQ3"/>
<gene>
    <name evidence="1" type="ORF">GQX73_g6298</name>
</gene>
<proteinExistence type="predicted"/>
<keyword evidence="2" id="KW-1185">Reference proteome</keyword>
<protein>
    <recommendedName>
        <fullName evidence="3">Fungal N-terminal domain-containing protein</fullName>
    </recommendedName>
</protein>
<name>A0A7C8MKQ3_9PEZI</name>
<evidence type="ECO:0000313" key="1">
    <source>
        <dbReference type="EMBL" id="KAF2967272.1"/>
    </source>
</evidence>
<dbReference type="OrthoDB" id="3045089at2759"/>
<dbReference type="Proteomes" id="UP000481858">
    <property type="component" value="Unassembled WGS sequence"/>
</dbReference>
<comment type="caution">
    <text evidence="1">The sequence shown here is derived from an EMBL/GenBank/DDBJ whole genome shotgun (WGS) entry which is preliminary data.</text>
</comment>